<comment type="similarity">
    <text evidence="2">Belongs to the methyltransferase superfamily. L-isoaspartyl/D-aspartyl protein methyltransferase family.</text>
</comment>
<dbReference type="CDD" id="cd02440">
    <property type="entry name" value="AdoMet_MTases"/>
    <property type="match status" value="1"/>
</dbReference>
<gene>
    <name evidence="13" type="ORF">FCI23_37125</name>
</gene>
<feature type="region of interest" description="Disordered" evidence="12">
    <location>
        <begin position="1"/>
        <end position="22"/>
    </location>
</feature>
<evidence type="ECO:0000256" key="7">
    <source>
        <dbReference type="ARBA" id="ARBA00022679"/>
    </source>
</evidence>
<evidence type="ECO:0000256" key="12">
    <source>
        <dbReference type="SAM" id="MobiDB-lite"/>
    </source>
</evidence>
<protein>
    <recommendedName>
        <fullName evidence="4">Protein-L-isoaspartate O-methyltransferase</fullName>
        <ecNumber evidence="3">2.1.1.77</ecNumber>
    </recommendedName>
    <alternativeName>
        <fullName evidence="11">L-isoaspartyl protein carboxyl methyltransferase</fullName>
    </alternativeName>
    <alternativeName>
        <fullName evidence="9">Protein L-isoaspartyl methyltransferase</fullName>
    </alternativeName>
    <alternativeName>
        <fullName evidence="10">Protein-beta-aspartate methyltransferase</fullName>
    </alternativeName>
</protein>
<evidence type="ECO:0000256" key="9">
    <source>
        <dbReference type="ARBA" id="ARBA00030757"/>
    </source>
</evidence>
<evidence type="ECO:0000256" key="11">
    <source>
        <dbReference type="ARBA" id="ARBA00031350"/>
    </source>
</evidence>
<dbReference type="RefSeq" id="WP_136728574.1">
    <property type="nucleotide sequence ID" value="NZ_SUMC01000056.1"/>
</dbReference>
<dbReference type="GO" id="GO:0005737">
    <property type="term" value="C:cytoplasm"/>
    <property type="evidence" value="ECO:0007669"/>
    <property type="project" value="UniProtKB-SubCell"/>
</dbReference>
<dbReference type="InterPro" id="IPR029063">
    <property type="entry name" value="SAM-dependent_MTases_sf"/>
</dbReference>
<evidence type="ECO:0000256" key="3">
    <source>
        <dbReference type="ARBA" id="ARBA00011890"/>
    </source>
</evidence>
<keyword evidence="5" id="KW-0963">Cytoplasm</keyword>
<comment type="subcellular location">
    <subcellularLocation>
        <location evidence="1">Cytoplasm</location>
    </subcellularLocation>
</comment>
<feature type="compositionally biased region" description="Pro residues" evidence="12">
    <location>
        <begin position="7"/>
        <end position="17"/>
    </location>
</feature>
<evidence type="ECO:0000313" key="14">
    <source>
        <dbReference type="Proteomes" id="UP000305778"/>
    </source>
</evidence>
<name>A0A4U0S2N2_9ACTN</name>
<evidence type="ECO:0000256" key="10">
    <source>
        <dbReference type="ARBA" id="ARBA00031323"/>
    </source>
</evidence>
<sequence>MYRSLPTPRPSGAPPAGPANSETAIPRRAMVARLEADGDLHDPALREALLGVRREVLFPRAYVRRNEPGAEPGKWQLPHRAHPEDLAEWLELIHSGVSVLVQHDGEPLSGQRWGIVTGGAITGMSSVMSMTVRTVGRLRLRRGLRYLDLGTGAGIASALAKHILGPDGSVTTVESDRDLADAAAVRLVSLGLDAHVLTADATGGFEADGRPYDRVLSTFAVPRLPVPWVGGARRRRSAAEHPDQQLP</sequence>
<dbReference type="EC" id="2.1.1.77" evidence="3"/>
<dbReference type="EMBL" id="SUMC01000056">
    <property type="protein sequence ID" value="TKA03174.1"/>
    <property type="molecule type" value="Genomic_DNA"/>
</dbReference>
<dbReference type="GO" id="GO:0032259">
    <property type="term" value="P:methylation"/>
    <property type="evidence" value="ECO:0007669"/>
    <property type="project" value="UniProtKB-KW"/>
</dbReference>
<dbReference type="PANTHER" id="PTHR11579">
    <property type="entry name" value="PROTEIN-L-ISOASPARTATE O-METHYLTRANSFERASE"/>
    <property type="match status" value="1"/>
</dbReference>
<evidence type="ECO:0000256" key="8">
    <source>
        <dbReference type="ARBA" id="ARBA00022691"/>
    </source>
</evidence>
<dbReference type="SUPFAM" id="SSF53335">
    <property type="entry name" value="S-adenosyl-L-methionine-dependent methyltransferases"/>
    <property type="match status" value="1"/>
</dbReference>
<accession>A0A4U0S2N2</accession>
<evidence type="ECO:0000256" key="4">
    <source>
        <dbReference type="ARBA" id="ARBA00013346"/>
    </source>
</evidence>
<keyword evidence="6" id="KW-0489">Methyltransferase</keyword>
<dbReference type="Proteomes" id="UP000305778">
    <property type="component" value="Unassembled WGS sequence"/>
</dbReference>
<dbReference type="Gene3D" id="3.40.50.150">
    <property type="entry name" value="Vaccinia Virus protein VP39"/>
    <property type="match status" value="1"/>
</dbReference>
<proteinExistence type="inferred from homology"/>
<evidence type="ECO:0000256" key="5">
    <source>
        <dbReference type="ARBA" id="ARBA00022490"/>
    </source>
</evidence>
<keyword evidence="7" id="KW-0808">Transferase</keyword>
<evidence type="ECO:0000256" key="1">
    <source>
        <dbReference type="ARBA" id="ARBA00004496"/>
    </source>
</evidence>
<evidence type="ECO:0000313" key="13">
    <source>
        <dbReference type="EMBL" id="TKA03174.1"/>
    </source>
</evidence>
<dbReference type="GO" id="GO:0004719">
    <property type="term" value="F:protein-L-isoaspartate (D-aspartate) O-methyltransferase activity"/>
    <property type="evidence" value="ECO:0007669"/>
    <property type="project" value="UniProtKB-EC"/>
</dbReference>
<organism evidence="13 14">
    <name type="scientific">Actinacidiphila oryziradicis</name>
    <dbReference type="NCBI Taxonomy" id="2571141"/>
    <lineage>
        <taxon>Bacteria</taxon>
        <taxon>Bacillati</taxon>
        <taxon>Actinomycetota</taxon>
        <taxon>Actinomycetes</taxon>
        <taxon>Kitasatosporales</taxon>
        <taxon>Streptomycetaceae</taxon>
        <taxon>Actinacidiphila</taxon>
    </lineage>
</organism>
<dbReference type="InterPro" id="IPR000682">
    <property type="entry name" value="PCMT"/>
</dbReference>
<comment type="caution">
    <text evidence="13">The sequence shown here is derived from an EMBL/GenBank/DDBJ whole genome shotgun (WGS) entry which is preliminary data.</text>
</comment>
<evidence type="ECO:0000256" key="6">
    <source>
        <dbReference type="ARBA" id="ARBA00022603"/>
    </source>
</evidence>
<keyword evidence="14" id="KW-1185">Reference proteome</keyword>
<evidence type="ECO:0000256" key="2">
    <source>
        <dbReference type="ARBA" id="ARBA00005369"/>
    </source>
</evidence>
<dbReference type="OrthoDB" id="4290053at2"/>
<dbReference type="Pfam" id="PF01135">
    <property type="entry name" value="PCMT"/>
    <property type="match status" value="1"/>
</dbReference>
<dbReference type="PANTHER" id="PTHR11579:SF0">
    <property type="entry name" value="PROTEIN-L-ISOASPARTATE(D-ASPARTATE) O-METHYLTRANSFERASE"/>
    <property type="match status" value="1"/>
</dbReference>
<reference evidence="13 14" key="1">
    <citation type="submission" date="2019-04" db="EMBL/GenBank/DDBJ databases">
        <title>Streptomyces oryziradicis sp. nov., a novel actinomycete isolated from rhizosphere soil of rice (Oryza sativa L.).</title>
        <authorList>
            <person name="Li C."/>
        </authorList>
    </citation>
    <scope>NUCLEOTIDE SEQUENCE [LARGE SCALE GENOMIC DNA]</scope>
    <source>
        <strain evidence="13 14">NEAU-C40</strain>
    </source>
</reference>
<dbReference type="AlphaFoldDB" id="A0A4U0S2N2"/>
<keyword evidence="8" id="KW-0949">S-adenosyl-L-methionine</keyword>